<reference evidence="1 2" key="1">
    <citation type="journal article" date="2021" name="Sci. Rep.">
        <title>The distribution of antibiotic resistance genes in chicken gut microbiota commensals.</title>
        <authorList>
            <person name="Juricova H."/>
            <person name="Matiasovicova J."/>
            <person name="Kubasova T."/>
            <person name="Cejkova D."/>
            <person name="Rychlik I."/>
        </authorList>
    </citation>
    <scope>NUCLEOTIDE SEQUENCE [LARGE SCALE GENOMIC DNA]</scope>
    <source>
        <strain evidence="1 2">An564</strain>
    </source>
</reference>
<evidence type="ECO:0000313" key="1">
    <source>
        <dbReference type="EMBL" id="MBM6922972.1"/>
    </source>
</evidence>
<organism evidence="1 2">
    <name type="scientific">Hydrogenoanaerobacterium saccharovorans</name>
    <dbReference type="NCBI Taxonomy" id="474960"/>
    <lineage>
        <taxon>Bacteria</taxon>
        <taxon>Bacillati</taxon>
        <taxon>Bacillota</taxon>
        <taxon>Clostridia</taxon>
        <taxon>Eubacteriales</taxon>
        <taxon>Oscillospiraceae</taxon>
        <taxon>Hydrogenoanaerobacterium</taxon>
    </lineage>
</organism>
<dbReference type="EMBL" id="JACSNR010000003">
    <property type="protein sequence ID" value="MBM6922972.1"/>
    <property type="molecule type" value="Genomic_DNA"/>
</dbReference>
<evidence type="ECO:0000313" key="2">
    <source>
        <dbReference type="Proteomes" id="UP000724149"/>
    </source>
</evidence>
<keyword evidence="2" id="KW-1185">Reference proteome</keyword>
<sequence length="135" mass="14867">MALFPWSKNKTPALPGPSAELPWTLTVGVDPGTCSDPTWQQVEEGLYGLNQEQDSFLILEQQDPQNPNAYWFIQCAVARMGPDQGRYSVEVGFPGAGGGELWVHLVSDAGQAAAYFSAAYQHRKIDFTGFEKEEL</sequence>
<dbReference type="Proteomes" id="UP000724149">
    <property type="component" value="Unassembled WGS sequence"/>
</dbReference>
<accession>A0ABS2GKF9</accession>
<name>A0ABS2GKF9_9FIRM</name>
<protein>
    <submittedName>
        <fullName evidence="1">Uncharacterized protein</fullName>
    </submittedName>
</protein>
<proteinExistence type="predicted"/>
<comment type="caution">
    <text evidence="1">The sequence shown here is derived from an EMBL/GenBank/DDBJ whole genome shotgun (WGS) entry which is preliminary data.</text>
</comment>
<gene>
    <name evidence="1" type="ORF">H9X81_04600</name>
</gene>
<dbReference type="RefSeq" id="WP_191392903.1">
    <property type="nucleotide sequence ID" value="NZ_JACSNR010000003.1"/>
</dbReference>